<geneLocation type="chloroplast" evidence="9"/>
<evidence type="ECO:0000256" key="6">
    <source>
        <dbReference type="ARBA" id="ARBA00035266"/>
    </source>
</evidence>
<keyword evidence="7" id="KW-0699">rRNA-binding</keyword>
<keyword evidence="9" id="KW-0150">Chloroplast</keyword>
<keyword evidence="9" id="KW-0934">Plastid</keyword>
<dbReference type="PANTHER" id="PTHR13479">
    <property type="entry name" value="30S RIBOSOMAL PROTEIN S18"/>
    <property type="match status" value="1"/>
</dbReference>
<evidence type="ECO:0000256" key="1">
    <source>
        <dbReference type="ARBA" id="ARBA00005589"/>
    </source>
</evidence>
<evidence type="ECO:0000256" key="5">
    <source>
        <dbReference type="ARBA" id="ARBA00023274"/>
    </source>
</evidence>
<gene>
    <name evidence="7 9" type="primary">rps18</name>
</gene>
<keyword evidence="4 7" id="KW-0689">Ribosomal protein</keyword>
<name>A0A0E3TJI5_9CHLO</name>
<dbReference type="AlphaFoldDB" id="A0A0E3TJI5"/>
<dbReference type="InterPro" id="IPR036870">
    <property type="entry name" value="Ribosomal_bS18_sf"/>
</dbReference>
<dbReference type="Gene3D" id="4.10.640.10">
    <property type="entry name" value="Ribosomal protein S18"/>
    <property type="match status" value="1"/>
</dbReference>
<dbReference type="SUPFAM" id="SSF46911">
    <property type="entry name" value="Ribosomal protein S18"/>
    <property type="match status" value="1"/>
</dbReference>
<accession>A0A0E3TJI5</accession>
<evidence type="ECO:0000256" key="7">
    <source>
        <dbReference type="HAMAP-Rule" id="MF_00270"/>
    </source>
</evidence>
<proteinExistence type="inferred from homology"/>
<comment type="subunit">
    <text evidence="2 7">Part of the 30S ribosomal subunit.</text>
</comment>
<sequence length="87" mass="10103">MKKKYNFKKKIKKTINIPITIYKKNSNKSFVQGTIDYKNLQLLRQFISFEGKILPRYLTGLTAKEQRKVANAIKTARVAGLLPFINQ</sequence>
<dbReference type="NCBIfam" id="TIGR00165">
    <property type="entry name" value="S18"/>
    <property type="match status" value="1"/>
</dbReference>
<dbReference type="PANTHER" id="PTHR13479:SF40">
    <property type="entry name" value="SMALL RIBOSOMAL SUBUNIT PROTEIN BS18M"/>
    <property type="match status" value="1"/>
</dbReference>
<evidence type="ECO:0000256" key="4">
    <source>
        <dbReference type="ARBA" id="ARBA00022980"/>
    </source>
</evidence>
<dbReference type="PRINTS" id="PR00974">
    <property type="entry name" value="RIBOSOMALS18"/>
</dbReference>
<dbReference type="GO" id="GO:0006412">
    <property type="term" value="P:translation"/>
    <property type="evidence" value="ECO:0007669"/>
    <property type="project" value="UniProtKB-UniRule"/>
</dbReference>
<dbReference type="HAMAP" id="MF_00270">
    <property type="entry name" value="Ribosomal_bS18"/>
    <property type="match status" value="1"/>
</dbReference>
<dbReference type="GO" id="GO:0009507">
    <property type="term" value="C:chloroplast"/>
    <property type="evidence" value="ECO:0007669"/>
    <property type="project" value="UniProtKB-SubCell"/>
</dbReference>
<keyword evidence="5 7" id="KW-0687">Ribonucleoprotein</keyword>
<evidence type="ECO:0000256" key="3">
    <source>
        <dbReference type="ARBA" id="ARBA00022884"/>
    </source>
</evidence>
<dbReference type="EMBL" id="KP720616">
    <property type="protein sequence ID" value="AKC35212.1"/>
    <property type="molecule type" value="Genomic_DNA"/>
</dbReference>
<dbReference type="GO" id="GO:0005763">
    <property type="term" value="C:mitochondrial small ribosomal subunit"/>
    <property type="evidence" value="ECO:0007669"/>
    <property type="project" value="TreeGrafter"/>
</dbReference>
<reference evidence="9" key="1">
    <citation type="journal article" date="2015" name="PLoS ONE">
        <title>The Complete Chloroplast and Mitochondrial Genomes of the Green Macroalga Ulva sp. UNA00071828 (Ulvophyceae, Chlorophyta).</title>
        <authorList>
            <person name="Melton J.T.III."/>
            <person name="Leliaert F."/>
            <person name="Tronholm A."/>
            <person name="Lopez-Bautista J.M."/>
        </authorList>
    </citation>
    <scope>NUCLEOTIDE SEQUENCE</scope>
</reference>
<comment type="subcellular location">
    <subcellularLocation>
        <location evidence="7">Plastid</location>
        <location evidence="7">Chloroplast</location>
    </subcellularLocation>
</comment>
<evidence type="ECO:0000256" key="2">
    <source>
        <dbReference type="ARBA" id="ARBA00011458"/>
    </source>
</evidence>
<organism evidence="9">
    <name type="scientific">Ulva sp. UNA00071828</name>
    <dbReference type="NCBI Taxonomy" id="1641711"/>
    <lineage>
        <taxon>Eukaryota</taxon>
        <taxon>Viridiplantae</taxon>
        <taxon>Chlorophyta</taxon>
        <taxon>core chlorophytes</taxon>
        <taxon>Ulvophyceae</taxon>
        <taxon>OUU clade</taxon>
        <taxon>Ulvales</taxon>
        <taxon>Ulvaceae</taxon>
        <taxon>Ulva</taxon>
    </lineage>
</organism>
<dbReference type="GO" id="GO:0003735">
    <property type="term" value="F:structural constituent of ribosome"/>
    <property type="evidence" value="ECO:0007669"/>
    <property type="project" value="InterPro"/>
</dbReference>
<dbReference type="InterPro" id="IPR001648">
    <property type="entry name" value="Ribosomal_bS18"/>
</dbReference>
<dbReference type="GO" id="GO:0070181">
    <property type="term" value="F:small ribosomal subunit rRNA binding"/>
    <property type="evidence" value="ECO:0007669"/>
    <property type="project" value="TreeGrafter"/>
</dbReference>
<comment type="similarity">
    <text evidence="1 7 8">Belongs to the bacterial ribosomal protein bS18 family.</text>
</comment>
<evidence type="ECO:0000313" key="9">
    <source>
        <dbReference type="EMBL" id="AKC35212.1"/>
    </source>
</evidence>
<protein>
    <recommendedName>
        <fullName evidence="6 7">Small ribosomal subunit protein bS18c</fullName>
    </recommendedName>
</protein>
<keyword evidence="3 7" id="KW-0694">RNA-binding</keyword>
<dbReference type="Pfam" id="PF01084">
    <property type="entry name" value="Ribosomal_S18"/>
    <property type="match status" value="1"/>
</dbReference>
<evidence type="ECO:0000256" key="8">
    <source>
        <dbReference type="RuleBase" id="RU003910"/>
    </source>
</evidence>